<keyword evidence="2" id="KW-1185">Reference proteome</keyword>
<gene>
    <name evidence="1" type="ORF">C9I99_21065</name>
</gene>
<dbReference type="EMBL" id="PYMH01000013">
    <property type="protein sequence ID" value="PSU31681.1"/>
    <property type="molecule type" value="Genomic_DNA"/>
</dbReference>
<accession>A0A2T3ITL7</accession>
<sequence length="83" mass="9337">MWEIAKKVLIQLGEAPTHQNITNALKEPELLYARYKESTDDVTASLEAILDFDKQSYSQALSVLTGDLRALSPNEPMQSKEDQ</sequence>
<evidence type="ECO:0000313" key="1">
    <source>
        <dbReference type="EMBL" id="PSU31681.1"/>
    </source>
</evidence>
<dbReference type="AlphaFoldDB" id="A0A2T3ITL7"/>
<dbReference type="Proteomes" id="UP000241222">
    <property type="component" value="Unassembled WGS sequence"/>
</dbReference>
<proteinExistence type="predicted"/>
<comment type="caution">
    <text evidence="1">The sequence shown here is derived from an EMBL/GenBank/DDBJ whole genome shotgun (WGS) entry which is preliminary data.</text>
</comment>
<evidence type="ECO:0000313" key="2">
    <source>
        <dbReference type="Proteomes" id="UP000241222"/>
    </source>
</evidence>
<name>A0A2T3ITL7_9GAMM</name>
<dbReference type="RefSeq" id="WP_107350812.1">
    <property type="nucleotide sequence ID" value="NZ_PYMH01000013.1"/>
</dbReference>
<reference evidence="1 2" key="1">
    <citation type="submission" date="2018-03" db="EMBL/GenBank/DDBJ databases">
        <title>Whole genome sequencing of Histamine producing bacteria.</title>
        <authorList>
            <person name="Butler K."/>
        </authorList>
    </citation>
    <scope>NUCLEOTIDE SEQUENCE [LARGE SCALE GENOMIC DNA]</scope>
    <source>
        <strain evidence="1 2">JCM 13586</strain>
    </source>
</reference>
<organism evidence="1 2">
    <name type="scientific">Photobacterium lutimaris</name>
    <dbReference type="NCBI Taxonomy" id="388278"/>
    <lineage>
        <taxon>Bacteria</taxon>
        <taxon>Pseudomonadati</taxon>
        <taxon>Pseudomonadota</taxon>
        <taxon>Gammaproteobacteria</taxon>
        <taxon>Vibrionales</taxon>
        <taxon>Vibrionaceae</taxon>
        <taxon>Photobacterium</taxon>
    </lineage>
</organism>
<protein>
    <submittedName>
        <fullName evidence="1">Uncharacterized protein</fullName>
    </submittedName>
</protein>